<gene>
    <name evidence="1" type="ORF">B5D82_11830</name>
</gene>
<dbReference type="AlphaFoldDB" id="A0A222GAJ0"/>
<dbReference type="KEGG" id="cber:B5D82_11830"/>
<protein>
    <submittedName>
        <fullName evidence="1">DUF2164 domain-containing protein</fullName>
    </submittedName>
</protein>
<evidence type="ECO:0000313" key="2">
    <source>
        <dbReference type="Proteomes" id="UP000202259"/>
    </source>
</evidence>
<evidence type="ECO:0000313" key="1">
    <source>
        <dbReference type="EMBL" id="ASP48394.1"/>
    </source>
</evidence>
<dbReference type="RefSeq" id="WP_081151763.1">
    <property type="nucleotide sequence ID" value="NZ_CP020465.1"/>
</dbReference>
<dbReference type="Pfam" id="PF09932">
    <property type="entry name" value="DUF2164"/>
    <property type="match status" value="1"/>
</dbReference>
<dbReference type="Proteomes" id="UP000202259">
    <property type="component" value="Chromosome"/>
</dbReference>
<dbReference type="InterPro" id="IPR018680">
    <property type="entry name" value="DUF2164"/>
</dbReference>
<dbReference type="OrthoDB" id="6629495at2"/>
<proteinExistence type="predicted"/>
<organism evidence="1 2">
    <name type="scientific">Cognaticolwellia beringensis</name>
    <dbReference type="NCBI Taxonomy" id="1967665"/>
    <lineage>
        <taxon>Bacteria</taxon>
        <taxon>Pseudomonadati</taxon>
        <taxon>Pseudomonadota</taxon>
        <taxon>Gammaproteobacteria</taxon>
        <taxon>Alteromonadales</taxon>
        <taxon>Colwelliaceae</taxon>
        <taxon>Cognaticolwellia</taxon>
    </lineage>
</organism>
<reference evidence="1 2" key="1">
    <citation type="submission" date="2017-08" db="EMBL/GenBank/DDBJ databases">
        <title>Complete genome of Colwellia sp. NB097-1, a psychrophile bacterium ioslated from Bering Sea.</title>
        <authorList>
            <person name="Chen X."/>
        </authorList>
    </citation>
    <scope>NUCLEOTIDE SEQUENCE [LARGE SCALE GENOMIC DNA]</scope>
    <source>
        <strain evidence="1 2">NB097-1</strain>
    </source>
</reference>
<name>A0A222GAJ0_9GAMM</name>
<sequence length="81" mass="9371">MSPIKFTNTEKSLLIDKLQSYFIKELDQELGQFDADFLLDFFTEELGAVYYNRGLYDAQALMAEKIELISEQIVELELPVS</sequence>
<keyword evidence="2" id="KW-1185">Reference proteome</keyword>
<dbReference type="EMBL" id="CP020465">
    <property type="protein sequence ID" value="ASP48394.1"/>
    <property type="molecule type" value="Genomic_DNA"/>
</dbReference>
<accession>A0A222GAJ0</accession>